<feature type="region of interest" description="Disordered" evidence="3">
    <location>
        <begin position="59"/>
        <end position="131"/>
    </location>
</feature>
<feature type="compositionally biased region" description="Basic and acidic residues" evidence="3">
    <location>
        <begin position="118"/>
        <end position="131"/>
    </location>
</feature>
<dbReference type="InterPro" id="IPR012875">
    <property type="entry name" value="SDHF4"/>
</dbReference>
<reference evidence="4" key="2">
    <citation type="submission" date="2020-08" db="EMBL/GenBank/DDBJ databases">
        <title>Plant Genome Project.</title>
        <authorList>
            <person name="Zhang R.-G."/>
        </authorList>
    </citation>
    <scope>NUCLEOTIDE SEQUENCE</scope>
    <source>
        <strain evidence="4">Huo1</strain>
        <tissue evidence="4">Leaf</tissue>
    </source>
</reference>
<comment type="caution">
    <text evidence="4">The sequence shown here is derived from an EMBL/GenBank/DDBJ whole genome shotgun (WGS) entry which is preliminary data.</text>
</comment>
<dbReference type="Pfam" id="PF07896">
    <property type="entry name" value="DUF1674"/>
    <property type="match status" value="1"/>
</dbReference>
<keyword evidence="5" id="KW-1185">Reference proteome</keyword>
<evidence type="ECO:0000256" key="2">
    <source>
        <dbReference type="ARBA" id="ARBA00022170"/>
    </source>
</evidence>
<name>A0A8X9A5D3_SALSN</name>
<evidence type="ECO:0000256" key="3">
    <source>
        <dbReference type="SAM" id="MobiDB-lite"/>
    </source>
</evidence>
<dbReference type="AlphaFoldDB" id="A0A8X9A5D3"/>
<dbReference type="Proteomes" id="UP000298416">
    <property type="component" value="Unassembled WGS sequence"/>
</dbReference>
<dbReference type="GO" id="GO:0034553">
    <property type="term" value="P:mitochondrial respiratory chain complex II assembly"/>
    <property type="evidence" value="ECO:0007669"/>
    <property type="project" value="TreeGrafter"/>
</dbReference>
<accession>A0A8X9A5D3</accession>
<sequence length="131" mass="14374">MGSLLGCWATHRHKESKIVRDQQMASKLCRAISSAISRSELSNAASRRAIATMAHLLQNQQPATKESAVSDDKENINSHIDDERNIDSKKDGEDDGGDEFVNKGTGEVGGPRGPEPTRYGDWEKNGRCSDF</sequence>
<gene>
    <name evidence="4" type="ORF">SASPL_107513</name>
</gene>
<organism evidence="4">
    <name type="scientific">Salvia splendens</name>
    <name type="common">Scarlet sage</name>
    <dbReference type="NCBI Taxonomy" id="180675"/>
    <lineage>
        <taxon>Eukaryota</taxon>
        <taxon>Viridiplantae</taxon>
        <taxon>Streptophyta</taxon>
        <taxon>Embryophyta</taxon>
        <taxon>Tracheophyta</taxon>
        <taxon>Spermatophyta</taxon>
        <taxon>Magnoliopsida</taxon>
        <taxon>eudicotyledons</taxon>
        <taxon>Gunneridae</taxon>
        <taxon>Pentapetalae</taxon>
        <taxon>asterids</taxon>
        <taxon>lamiids</taxon>
        <taxon>Lamiales</taxon>
        <taxon>Lamiaceae</taxon>
        <taxon>Nepetoideae</taxon>
        <taxon>Mentheae</taxon>
        <taxon>Salviinae</taxon>
        <taxon>Salvia</taxon>
        <taxon>Salvia subgen. Calosphace</taxon>
        <taxon>core Calosphace</taxon>
    </lineage>
</organism>
<dbReference type="EMBL" id="PNBA02000003">
    <property type="protein sequence ID" value="KAG6429462.1"/>
    <property type="molecule type" value="Genomic_DNA"/>
</dbReference>
<proteinExistence type="inferred from homology"/>
<dbReference type="GO" id="GO:0005739">
    <property type="term" value="C:mitochondrion"/>
    <property type="evidence" value="ECO:0007669"/>
    <property type="project" value="TreeGrafter"/>
</dbReference>
<reference evidence="4" key="1">
    <citation type="submission" date="2018-01" db="EMBL/GenBank/DDBJ databases">
        <authorList>
            <person name="Mao J.F."/>
        </authorList>
    </citation>
    <scope>NUCLEOTIDE SEQUENCE</scope>
    <source>
        <strain evidence="4">Huo1</strain>
        <tissue evidence="4">Leaf</tissue>
    </source>
</reference>
<protein>
    <recommendedName>
        <fullName evidence="2">Succinate dehydrogenase assembly factor 4, mitochondrial</fullName>
    </recommendedName>
</protein>
<dbReference type="PANTHER" id="PTHR28524">
    <property type="entry name" value="SUCCINATE DEHYDROGENASE ASSEMBLY FACTOR 4, MITOCHONDRIAL"/>
    <property type="match status" value="1"/>
</dbReference>
<feature type="compositionally biased region" description="Basic and acidic residues" evidence="3">
    <location>
        <begin position="68"/>
        <end position="92"/>
    </location>
</feature>
<evidence type="ECO:0000313" key="4">
    <source>
        <dbReference type="EMBL" id="KAG6429462.1"/>
    </source>
</evidence>
<dbReference type="PANTHER" id="PTHR28524:SF3">
    <property type="entry name" value="SUCCINATE DEHYDROGENASE ASSEMBLY FACTOR 4, MITOCHONDRIAL"/>
    <property type="match status" value="1"/>
</dbReference>
<comment type="similarity">
    <text evidence="1">Belongs to the SDHAF4 family.</text>
</comment>
<evidence type="ECO:0000313" key="5">
    <source>
        <dbReference type="Proteomes" id="UP000298416"/>
    </source>
</evidence>
<evidence type="ECO:0000256" key="1">
    <source>
        <dbReference type="ARBA" id="ARBA00005701"/>
    </source>
</evidence>